<sequence>MEIQYGGYDKVGFTTRDLYNFCHHNKVETVAAGGAQTIISNLTECRRWDLDFFFDYKTDEKGHLKELLWCDSQCWLDYASFGDVVIFDNTYKMNQYNLPLVLLLG</sequence>
<keyword evidence="2" id="KW-1185">Reference proteome</keyword>
<proteinExistence type="predicted"/>
<dbReference type="OrthoDB" id="680713at2759"/>
<evidence type="ECO:0000313" key="1">
    <source>
        <dbReference type="EMBL" id="CAD6226760.1"/>
    </source>
</evidence>
<dbReference type="AlphaFoldDB" id="A0A811NR96"/>
<reference evidence="1" key="1">
    <citation type="submission" date="2020-10" db="EMBL/GenBank/DDBJ databases">
        <authorList>
            <person name="Han B."/>
            <person name="Lu T."/>
            <person name="Zhao Q."/>
            <person name="Huang X."/>
            <person name="Zhao Y."/>
        </authorList>
    </citation>
    <scope>NUCLEOTIDE SEQUENCE</scope>
</reference>
<comment type="caution">
    <text evidence="1">The sequence shown here is derived from an EMBL/GenBank/DDBJ whole genome shotgun (WGS) entry which is preliminary data.</text>
</comment>
<evidence type="ECO:0008006" key="3">
    <source>
        <dbReference type="Google" id="ProtNLM"/>
    </source>
</evidence>
<protein>
    <recommendedName>
        <fullName evidence="3">Protein FAR1-RELATED SEQUENCE</fullName>
    </recommendedName>
</protein>
<dbReference type="Proteomes" id="UP000604825">
    <property type="component" value="Unassembled WGS sequence"/>
</dbReference>
<name>A0A811NR96_9POAL</name>
<accession>A0A811NR96</accession>
<gene>
    <name evidence="1" type="ORF">NCGR_LOCUS18489</name>
</gene>
<organism evidence="1 2">
    <name type="scientific">Miscanthus lutarioriparius</name>
    <dbReference type="NCBI Taxonomy" id="422564"/>
    <lineage>
        <taxon>Eukaryota</taxon>
        <taxon>Viridiplantae</taxon>
        <taxon>Streptophyta</taxon>
        <taxon>Embryophyta</taxon>
        <taxon>Tracheophyta</taxon>
        <taxon>Spermatophyta</taxon>
        <taxon>Magnoliopsida</taxon>
        <taxon>Liliopsida</taxon>
        <taxon>Poales</taxon>
        <taxon>Poaceae</taxon>
        <taxon>PACMAD clade</taxon>
        <taxon>Panicoideae</taxon>
        <taxon>Andropogonodae</taxon>
        <taxon>Andropogoneae</taxon>
        <taxon>Saccharinae</taxon>
        <taxon>Miscanthus</taxon>
    </lineage>
</organism>
<dbReference type="PANTHER" id="PTHR47718:SF13">
    <property type="entry name" value="OS09G0290500 PROTEIN"/>
    <property type="match status" value="1"/>
</dbReference>
<evidence type="ECO:0000313" key="2">
    <source>
        <dbReference type="Proteomes" id="UP000604825"/>
    </source>
</evidence>
<dbReference type="EMBL" id="CAJGYO010000004">
    <property type="protein sequence ID" value="CAD6226760.1"/>
    <property type="molecule type" value="Genomic_DNA"/>
</dbReference>
<dbReference type="PANTHER" id="PTHR47718">
    <property type="entry name" value="OS01G0519700 PROTEIN"/>
    <property type="match status" value="1"/>
</dbReference>